<name>A0AAV5M830_9ROSI</name>
<protein>
    <submittedName>
        <fullName evidence="2">Uncharacterized protein</fullName>
    </submittedName>
</protein>
<organism evidence="2 3">
    <name type="scientific">Rubroshorea leprosula</name>
    <dbReference type="NCBI Taxonomy" id="152421"/>
    <lineage>
        <taxon>Eukaryota</taxon>
        <taxon>Viridiplantae</taxon>
        <taxon>Streptophyta</taxon>
        <taxon>Embryophyta</taxon>
        <taxon>Tracheophyta</taxon>
        <taxon>Spermatophyta</taxon>
        <taxon>Magnoliopsida</taxon>
        <taxon>eudicotyledons</taxon>
        <taxon>Gunneridae</taxon>
        <taxon>Pentapetalae</taxon>
        <taxon>rosids</taxon>
        <taxon>malvids</taxon>
        <taxon>Malvales</taxon>
        <taxon>Dipterocarpaceae</taxon>
        <taxon>Rubroshorea</taxon>
    </lineage>
</organism>
<accession>A0AAV5M830</accession>
<evidence type="ECO:0000313" key="3">
    <source>
        <dbReference type="Proteomes" id="UP001054252"/>
    </source>
</evidence>
<comment type="caution">
    <text evidence="2">The sequence shown here is derived from an EMBL/GenBank/DDBJ whole genome shotgun (WGS) entry which is preliminary data.</text>
</comment>
<dbReference type="Proteomes" id="UP001054252">
    <property type="component" value="Unassembled WGS sequence"/>
</dbReference>
<dbReference type="AlphaFoldDB" id="A0AAV5M830"/>
<keyword evidence="3" id="KW-1185">Reference proteome</keyword>
<evidence type="ECO:0000313" key="2">
    <source>
        <dbReference type="EMBL" id="GKV45658.1"/>
    </source>
</evidence>
<keyword evidence="1" id="KW-0175">Coiled coil</keyword>
<sequence>MTIEKKPHRCLCRRPMYFQVPIGVTFRQLHLQRTMLFAFRRVKLAAMKKEMKLLQNSHEEERVELEGMEARFTELEARFIQLRAERMHALTQFCLDYVEALLVAEDIADQLRDPLSGTLFSPELFYYFFPNLIRFSIQNVFFFFGVLKVTDDSI</sequence>
<evidence type="ECO:0000256" key="1">
    <source>
        <dbReference type="SAM" id="Coils"/>
    </source>
</evidence>
<feature type="coiled-coil region" evidence="1">
    <location>
        <begin position="44"/>
        <end position="85"/>
    </location>
</feature>
<proteinExistence type="predicted"/>
<gene>
    <name evidence="2" type="ORF">SLEP1_g52718</name>
</gene>
<dbReference type="EMBL" id="BPVZ01000197">
    <property type="protein sequence ID" value="GKV45658.1"/>
    <property type="molecule type" value="Genomic_DNA"/>
</dbReference>
<reference evidence="2 3" key="1">
    <citation type="journal article" date="2021" name="Commun. Biol.">
        <title>The genome of Shorea leprosula (Dipterocarpaceae) highlights the ecological relevance of drought in aseasonal tropical rainforests.</title>
        <authorList>
            <person name="Ng K.K.S."/>
            <person name="Kobayashi M.J."/>
            <person name="Fawcett J.A."/>
            <person name="Hatakeyama M."/>
            <person name="Paape T."/>
            <person name="Ng C.H."/>
            <person name="Ang C.C."/>
            <person name="Tnah L.H."/>
            <person name="Lee C.T."/>
            <person name="Nishiyama T."/>
            <person name="Sese J."/>
            <person name="O'Brien M.J."/>
            <person name="Copetti D."/>
            <person name="Mohd Noor M.I."/>
            <person name="Ong R.C."/>
            <person name="Putra M."/>
            <person name="Sireger I.Z."/>
            <person name="Indrioko S."/>
            <person name="Kosugi Y."/>
            <person name="Izuno A."/>
            <person name="Isagi Y."/>
            <person name="Lee S.L."/>
            <person name="Shimizu K.K."/>
        </authorList>
    </citation>
    <scope>NUCLEOTIDE SEQUENCE [LARGE SCALE GENOMIC DNA]</scope>
    <source>
        <strain evidence="2">214</strain>
    </source>
</reference>